<dbReference type="Gene3D" id="2.30.29.150">
    <property type="match status" value="1"/>
</dbReference>
<keyword evidence="6" id="KW-0805">Transcription regulation</keyword>
<dbReference type="InterPro" id="IPR000969">
    <property type="entry name" value="SSRP1/POB3"/>
</dbReference>
<keyword evidence="4" id="KW-0235">DNA replication</keyword>
<dbReference type="InterPro" id="IPR050454">
    <property type="entry name" value="RTT106/SSRP1_HistChap/FACT"/>
</dbReference>
<dbReference type="Pfam" id="PF17292">
    <property type="entry name" value="POB3_N"/>
    <property type="match status" value="1"/>
</dbReference>
<dbReference type="GO" id="GO:0003677">
    <property type="term" value="F:DNA binding"/>
    <property type="evidence" value="ECO:0007669"/>
    <property type="project" value="InterPro"/>
</dbReference>
<keyword evidence="13" id="KW-0472">Membrane</keyword>
<feature type="compositionally biased region" description="Acidic residues" evidence="12">
    <location>
        <begin position="772"/>
        <end position="781"/>
    </location>
</feature>
<dbReference type="FunFam" id="2.30.29.150:FF:000001">
    <property type="entry name" value="Fact complex subunit ssrp1"/>
    <property type="match status" value="1"/>
</dbReference>
<keyword evidence="13" id="KW-0812">Transmembrane</keyword>
<feature type="transmembrane region" description="Helical" evidence="13">
    <location>
        <begin position="97"/>
        <end position="116"/>
    </location>
</feature>
<dbReference type="GO" id="GO:0031491">
    <property type="term" value="F:nucleosome binding"/>
    <property type="evidence" value="ECO:0007669"/>
    <property type="project" value="TreeGrafter"/>
</dbReference>
<feature type="coiled-coil region" evidence="11">
    <location>
        <begin position="381"/>
        <end position="408"/>
    </location>
</feature>
<dbReference type="InterPro" id="IPR024954">
    <property type="entry name" value="SSRP1_DD"/>
</dbReference>
<organism evidence="15 16">
    <name type="scientific">Malassezia caprae</name>
    <dbReference type="NCBI Taxonomy" id="1381934"/>
    <lineage>
        <taxon>Eukaryota</taxon>
        <taxon>Fungi</taxon>
        <taxon>Dikarya</taxon>
        <taxon>Basidiomycota</taxon>
        <taxon>Ustilaginomycotina</taxon>
        <taxon>Malasseziomycetes</taxon>
        <taxon>Malasseziales</taxon>
        <taxon>Malasseziaceae</taxon>
        <taxon>Malassezia</taxon>
    </lineage>
</organism>
<feature type="transmembrane region" description="Helical" evidence="13">
    <location>
        <begin position="122"/>
        <end position="141"/>
    </location>
</feature>
<evidence type="ECO:0000256" key="3">
    <source>
        <dbReference type="ARBA" id="ARBA00022454"/>
    </source>
</evidence>
<evidence type="ECO:0000256" key="13">
    <source>
        <dbReference type="SAM" id="Phobius"/>
    </source>
</evidence>
<evidence type="ECO:0000256" key="9">
    <source>
        <dbReference type="ARBA" id="ARBA00023242"/>
    </source>
</evidence>
<dbReference type="InterPro" id="IPR035417">
    <property type="entry name" value="SSRP1/POB3_N"/>
</dbReference>
<feature type="compositionally biased region" description="Basic and acidic residues" evidence="12">
    <location>
        <begin position="782"/>
        <end position="798"/>
    </location>
</feature>
<comment type="similarity">
    <text evidence="2">Belongs to the SSRP1 family.</text>
</comment>
<keyword evidence="9" id="KW-0539">Nucleus</keyword>
<dbReference type="PRINTS" id="PR00887">
    <property type="entry name" value="SSRCOGNITION"/>
</dbReference>
<dbReference type="Pfam" id="PF03531">
    <property type="entry name" value="SSrecog"/>
    <property type="match status" value="1"/>
</dbReference>
<feature type="transmembrane region" description="Helical" evidence="13">
    <location>
        <begin position="12"/>
        <end position="33"/>
    </location>
</feature>
<dbReference type="InterPro" id="IPR013719">
    <property type="entry name" value="RTT106/SPT16-like_middle_dom"/>
</dbReference>
<feature type="transmembrane region" description="Helical" evidence="13">
    <location>
        <begin position="66"/>
        <end position="85"/>
    </location>
</feature>
<proteinExistence type="inferred from homology"/>
<keyword evidence="3" id="KW-0158">Chromosome</keyword>
<dbReference type="Gene3D" id="2.30.29.220">
    <property type="entry name" value="Structure-specific recognition protein (SSRP1)"/>
    <property type="match status" value="1"/>
</dbReference>
<evidence type="ECO:0000256" key="10">
    <source>
        <dbReference type="ARBA" id="ARBA00025370"/>
    </source>
</evidence>
<dbReference type="CDD" id="cd13231">
    <property type="entry name" value="PH2_SSRP1-like"/>
    <property type="match status" value="1"/>
</dbReference>
<evidence type="ECO:0000256" key="7">
    <source>
        <dbReference type="ARBA" id="ARBA00023163"/>
    </source>
</evidence>
<dbReference type="GO" id="GO:0035101">
    <property type="term" value="C:FACT complex"/>
    <property type="evidence" value="ECO:0007669"/>
    <property type="project" value="TreeGrafter"/>
</dbReference>
<dbReference type="Pfam" id="PF08512">
    <property type="entry name" value="Rttp106-like_middle"/>
    <property type="match status" value="1"/>
</dbReference>
<dbReference type="InterPro" id="IPR011993">
    <property type="entry name" value="PH-like_dom_sf"/>
</dbReference>
<comment type="function">
    <text evidence="10">Component of the FACT complex, a general chromatin factor that acts to reorganize nucleosomes. The FACT complex is involved in multiple processes that require DNA as a template such as mRNA elongation, DNA replication and DNA repair. During transcription elongation the FACT complex acts as a histone chaperone that both destabilizes and restores nucleosomal structure. It facilitates the passage of RNA polymerase II and transcription by promoting the dissociation of one histone H2A-H2B dimer from the nucleosome, then subsequently promotes the reestablishment of the nucleosome following the passage of RNA polymerase II.</text>
</comment>
<evidence type="ECO:0000256" key="4">
    <source>
        <dbReference type="ARBA" id="ARBA00022705"/>
    </source>
</evidence>
<dbReference type="InterPro" id="IPR048993">
    <property type="entry name" value="SSRP1-like_PH1"/>
</dbReference>
<dbReference type="SMART" id="SM01287">
    <property type="entry name" value="Rtt106"/>
    <property type="match status" value="1"/>
</dbReference>
<evidence type="ECO:0000256" key="8">
    <source>
        <dbReference type="ARBA" id="ARBA00023204"/>
    </source>
</evidence>
<dbReference type="Proteomes" id="UP001220961">
    <property type="component" value="Chromosome 8"/>
</dbReference>
<accession>A0AAF0E8L5</accession>
<evidence type="ECO:0000259" key="14">
    <source>
        <dbReference type="SMART" id="SM01287"/>
    </source>
</evidence>
<keyword evidence="7" id="KW-0804">Transcription</keyword>
<evidence type="ECO:0000256" key="5">
    <source>
        <dbReference type="ARBA" id="ARBA00022763"/>
    </source>
</evidence>
<dbReference type="GO" id="GO:0006260">
    <property type="term" value="P:DNA replication"/>
    <property type="evidence" value="ECO:0007669"/>
    <property type="project" value="UniProtKB-KW"/>
</dbReference>
<keyword evidence="13" id="KW-1133">Transmembrane helix</keyword>
<feature type="domain" description="Histone chaperone RTT106/FACT complex subunit SPT16-like middle" evidence="14">
    <location>
        <begin position="975"/>
        <end position="1068"/>
    </location>
</feature>
<comment type="subcellular location">
    <subcellularLocation>
        <location evidence="1">Chromosome</location>
    </subcellularLocation>
</comment>
<evidence type="ECO:0000256" key="2">
    <source>
        <dbReference type="ARBA" id="ARBA00010060"/>
    </source>
</evidence>
<evidence type="ECO:0000256" key="11">
    <source>
        <dbReference type="SAM" id="Coils"/>
    </source>
</evidence>
<sequence length="1148" mass="130303">MRPLHLSAKQRVIIRMPSIMLLLKSFWGLFVAMCRDTSTPSAQVWLPYLRWLVPSRLLQQGTDYEALLWSTFLSACVSYCVALTARCLQHTSQREDPFSFNLVGFGIMLCMHSSVPEMKPNAHIYLIVLMSIVELLGINLLRCWSRSPLSRLTFTSIQSMVLLLHYVYTSFSSKEYPPFYNAFRFFEASIIFIVVSTLGLIMLTQYLTTGHVRPFHLGLPPTCVPRPTDDFYLALLRLGSECMQITRLQGLGRELPAPPMPLHTYVELSSDGRASLEHGMENLEHMAASGWNGYANEVRDIRVKAPEQIESIAGLHASDKMHAVWQLAWDMYRLLAHVLNTLYGYISPYMPPIPQGFRRIPRYVRLFWHGRNGEARREARLARASEEQREQEARLEQAQAMYEAFERRQLIRASYARHPHAPQAWSSTDGLDPIELISLASDLHEMPFQDVLLKHMVRPDHTPPLTRSAYRQMMPTAPGCSSLTERDAHSSVALRAPAASDQRTRAELLRILQTQRSNKLPGLAGHELDRERTRLEALSTAGKKSDTMDPQEDASFLPLCPTCRTPVAAFSRLMSATQFENIYHGSGKVLGRIRFSSAGLGWKPLEEGATVTIPAEQMVSFAWLRVARQFQLRITLKFEGQAERRAMFENFQREDQAKLEQVLRECYDKPLELMEVSTRGWNWGAAQVDDHDMKFLVRDKLAFSVPLTNIANSNIAGRTEVSMEFLNAQEQEPEQNTGASSKLGGLPFNVPKKYRTDELVEMRLYIPGQVEKDEDEEGEESEAVKKKGDDEADATKTEDDAEDEEDVEEEDESAALAFHNAIKAKADIGQVAGDGILVLKEVLVLTPRGRYDIDLFSSFLRLRGKTYDYKILYSSITQLFLLPKPDDIHVMFIVALEPPIRQGQTRYPFLVLQFPREEEMDAELNLDEETIQTKYEGKLKKRYEEPTFRIVTNLFRVLSQQKVHVPTGFTNSTGQESVRCNVKANDGTLYPLNKSMIWVSKQPVLIPYAEVHQIVFSRVGGAIASAKTFDLRVELRHGADHSFQSVNREELDSLNNFFSERKIRVKNELTDDAMGVSATVDELLGDDDDDDGDVKRDRDDSDEEEDDDFEAESEDDGGSPSEASSDDDDDDVVPSDDEKPKAKKARKE</sequence>
<feature type="compositionally biased region" description="Acidic residues" evidence="12">
    <location>
        <begin position="799"/>
        <end position="812"/>
    </location>
</feature>
<evidence type="ECO:0000313" key="15">
    <source>
        <dbReference type="EMBL" id="WFD21163.1"/>
    </source>
</evidence>
<dbReference type="GO" id="GO:0006281">
    <property type="term" value="P:DNA repair"/>
    <property type="evidence" value="ECO:0007669"/>
    <property type="project" value="UniProtKB-KW"/>
</dbReference>
<name>A0AAF0E8L5_9BASI</name>
<feature type="region of interest" description="Disordered" evidence="12">
    <location>
        <begin position="768"/>
        <end position="812"/>
    </location>
</feature>
<feature type="compositionally biased region" description="Acidic residues" evidence="12">
    <location>
        <begin position="1083"/>
        <end position="1092"/>
    </location>
</feature>
<feature type="compositionally biased region" description="Acidic residues" evidence="12">
    <location>
        <begin position="1124"/>
        <end position="1135"/>
    </location>
</feature>
<dbReference type="InterPro" id="IPR038167">
    <property type="entry name" value="SSRP1_sf"/>
</dbReference>
<evidence type="ECO:0000256" key="6">
    <source>
        <dbReference type="ARBA" id="ARBA00023015"/>
    </source>
</evidence>
<keyword evidence="16" id="KW-1185">Reference proteome</keyword>
<evidence type="ECO:0000256" key="12">
    <source>
        <dbReference type="SAM" id="MobiDB-lite"/>
    </source>
</evidence>
<feature type="transmembrane region" description="Helical" evidence="13">
    <location>
        <begin position="188"/>
        <end position="207"/>
    </location>
</feature>
<dbReference type="GO" id="GO:0042393">
    <property type="term" value="F:histone binding"/>
    <property type="evidence" value="ECO:0007669"/>
    <property type="project" value="TreeGrafter"/>
</dbReference>
<dbReference type="SUPFAM" id="SSF50729">
    <property type="entry name" value="PH domain-like"/>
    <property type="match status" value="1"/>
</dbReference>
<dbReference type="CDD" id="cd13230">
    <property type="entry name" value="PH1_SSRP1-like"/>
    <property type="match status" value="1"/>
</dbReference>
<gene>
    <name evidence="15" type="primary">POB3</name>
    <name evidence="15" type="ORF">MCAP1_003423</name>
</gene>
<dbReference type="PANTHER" id="PTHR45849">
    <property type="entry name" value="FACT COMPLEX SUBUNIT SSRP1"/>
    <property type="match status" value="1"/>
</dbReference>
<dbReference type="Gene3D" id="2.30.29.30">
    <property type="entry name" value="Pleckstrin-homology domain (PH domain)/Phosphotyrosine-binding domain (PTB)"/>
    <property type="match status" value="2"/>
</dbReference>
<dbReference type="PANTHER" id="PTHR45849:SF1">
    <property type="entry name" value="FACT COMPLEX SUBUNIT SSRP1"/>
    <property type="match status" value="1"/>
</dbReference>
<dbReference type="Pfam" id="PF21103">
    <property type="entry name" value="PH1_SSRP1-like"/>
    <property type="match status" value="1"/>
</dbReference>
<keyword evidence="8" id="KW-0234">DNA repair</keyword>
<reference evidence="15" key="1">
    <citation type="submission" date="2023-03" db="EMBL/GenBank/DDBJ databases">
        <title>Mating type loci evolution in Malassezia.</title>
        <authorList>
            <person name="Coelho M.A."/>
        </authorList>
    </citation>
    <scope>NUCLEOTIDE SEQUENCE</scope>
    <source>
        <strain evidence="15">CBS 10434</strain>
    </source>
</reference>
<evidence type="ECO:0000256" key="1">
    <source>
        <dbReference type="ARBA" id="ARBA00004286"/>
    </source>
</evidence>
<evidence type="ECO:0000313" key="16">
    <source>
        <dbReference type="Proteomes" id="UP001220961"/>
    </source>
</evidence>
<dbReference type="AlphaFoldDB" id="A0AAF0E8L5"/>
<keyword evidence="11" id="KW-0175">Coiled coil</keyword>
<protein>
    <submittedName>
        <fullName evidence="15">FACT complex subunit</fullName>
    </submittedName>
</protein>
<feature type="region of interest" description="Disordered" evidence="12">
    <location>
        <begin position="1081"/>
        <end position="1148"/>
    </location>
</feature>
<keyword evidence="5" id="KW-0227">DNA damage</keyword>
<feature type="compositionally biased region" description="Acidic residues" evidence="12">
    <location>
        <begin position="1100"/>
        <end position="1117"/>
    </location>
</feature>
<dbReference type="EMBL" id="CP119915">
    <property type="protein sequence ID" value="WFD21163.1"/>
    <property type="molecule type" value="Genomic_DNA"/>
</dbReference>